<accession>A0A1B7Z8X8</accession>
<feature type="chain" id="PRO_5008602438" evidence="1">
    <location>
        <begin position="20"/>
        <end position="281"/>
    </location>
</feature>
<keyword evidence="3" id="KW-1185">Reference proteome</keyword>
<keyword evidence="1" id="KW-0732">Signal</keyword>
<evidence type="ECO:0000313" key="3">
    <source>
        <dbReference type="Proteomes" id="UP000092164"/>
    </source>
</evidence>
<dbReference type="AlphaFoldDB" id="A0A1B7Z8X8"/>
<proteinExistence type="predicted"/>
<gene>
    <name evidence="2" type="ORF">A9200_05695</name>
</gene>
<reference evidence="3" key="1">
    <citation type="submission" date="2016-06" db="EMBL/GenBank/DDBJ databases">
        <authorList>
            <person name="Zhan P."/>
        </authorList>
    </citation>
    <scope>NUCLEOTIDE SEQUENCE [LARGE SCALE GENOMIC DNA]</scope>
    <source>
        <strain evidence="3">T28</strain>
    </source>
</reference>
<name>A0A1B7Z8X8_9FLAO</name>
<dbReference type="Pfam" id="PF11138">
    <property type="entry name" value="DUF2911"/>
    <property type="match status" value="1"/>
</dbReference>
<sequence length="281" mass="30639">MNKVVLFLMAIVATLTVEAQINTPAPSPSSKLMQTVGLTEVTIDYSRPSMRGREVYGNLVPFDKLWRTGANGYTTITFNTDASIGGKDVKAGKYSIFTKPGASNWEVFFYTDIVGGGTPSNWDESKVVAQLSVPVHKLEMPVETFTITVDDVMNNGANIGIIWENTYVAVPFSVPTDAAVMQNIDKALNGPTANDYYAAAVYYSSEGKDINKAKEWMTKAMSMTEKPAFWQLRQQSLILAKAGDKKGAIEAAKKSLAGATEAGNNDYIKMNNDSLKEWGSK</sequence>
<organism evidence="2 3">
    <name type="scientific">Maribacter hydrothermalis</name>
    <dbReference type="NCBI Taxonomy" id="1836467"/>
    <lineage>
        <taxon>Bacteria</taxon>
        <taxon>Pseudomonadati</taxon>
        <taxon>Bacteroidota</taxon>
        <taxon>Flavobacteriia</taxon>
        <taxon>Flavobacteriales</taxon>
        <taxon>Flavobacteriaceae</taxon>
        <taxon>Maribacter</taxon>
    </lineage>
</organism>
<dbReference type="KEGG" id="mart:BTR34_16580"/>
<evidence type="ECO:0000313" key="2">
    <source>
        <dbReference type="EMBL" id="OBR39153.1"/>
    </source>
</evidence>
<dbReference type="RefSeq" id="WP_068484975.1">
    <property type="nucleotide sequence ID" value="NZ_CP018760.1"/>
</dbReference>
<dbReference type="OrthoDB" id="187854at2"/>
<dbReference type="InterPro" id="IPR021314">
    <property type="entry name" value="DUF2911"/>
</dbReference>
<evidence type="ECO:0000256" key="1">
    <source>
        <dbReference type="SAM" id="SignalP"/>
    </source>
</evidence>
<feature type="signal peptide" evidence="1">
    <location>
        <begin position="1"/>
        <end position="19"/>
    </location>
</feature>
<dbReference type="Proteomes" id="UP000092164">
    <property type="component" value="Unassembled WGS sequence"/>
</dbReference>
<comment type="caution">
    <text evidence="2">The sequence shown here is derived from an EMBL/GenBank/DDBJ whole genome shotgun (WGS) entry which is preliminary data.</text>
</comment>
<protein>
    <submittedName>
        <fullName evidence="2">Dihydrolipoamide dehydrogenase</fullName>
    </submittedName>
</protein>
<dbReference type="STRING" id="1836467.BTR34_16580"/>
<dbReference type="EMBL" id="LZFP01000012">
    <property type="protein sequence ID" value="OBR39153.1"/>
    <property type="molecule type" value="Genomic_DNA"/>
</dbReference>